<proteinExistence type="predicted"/>
<organism evidence="1 2">
    <name type="scientific">[Roseibacterium] beibuensis</name>
    <dbReference type="NCBI Taxonomy" id="1193142"/>
    <lineage>
        <taxon>Bacteria</taxon>
        <taxon>Pseudomonadati</taxon>
        <taxon>Pseudomonadota</taxon>
        <taxon>Alphaproteobacteria</taxon>
        <taxon>Rhodobacterales</taxon>
        <taxon>Roseobacteraceae</taxon>
        <taxon>Roseicyclus</taxon>
    </lineage>
</organism>
<name>A0ABP9LPJ6_9RHOB</name>
<gene>
    <name evidence="1" type="ORF">GCM10023209_37240</name>
</gene>
<accession>A0ABP9LPJ6</accession>
<protein>
    <submittedName>
        <fullName evidence="1">Uncharacterized protein</fullName>
    </submittedName>
</protein>
<evidence type="ECO:0000313" key="1">
    <source>
        <dbReference type="EMBL" id="GAA5082024.1"/>
    </source>
</evidence>
<reference evidence="2" key="1">
    <citation type="journal article" date="2019" name="Int. J. Syst. Evol. Microbiol.">
        <title>The Global Catalogue of Microorganisms (GCM) 10K type strain sequencing project: providing services to taxonomists for standard genome sequencing and annotation.</title>
        <authorList>
            <consortium name="The Broad Institute Genomics Platform"/>
            <consortium name="The Broad Institute Genome Sequencing Center for Infectious Disease"/>
            <person name="Wu L."/>
            <person name="Ma J."/>
        </authorList>
    </citation>
    <scope>NUCLEOTIDE SEQUENCE [LARGE SCALE GENOMIC DNA]</scope>
    <source>
        <strain evidence="2">JCM 18015</strain>
    </source>
</reference>
<sequence>MFLYILREFTRAEDDSHSPAKKKLSSSGNEDIKWDEVLSGSGDLVLQLTAARGFRPDLIIGLCGGGLIVADVLCKKTRTHSMYFSVGEQTFAQGKFAILWPRIES</sequence>
<dbReference type="EMBL" id="BAABHW010000009">
    <property type="protein sequence ID" value="GAA5082024.1"/>
    <property type="molecule type" value="Genomic_DNA"/>
</dbReference>
<evidence type="ECO:0000313" key="2">
    <source>
        <dbReference type="Proteomes" id="UP001499910"/>
    </source>
</evidence>
<dbReference type="InterPro" id="IPR029057">
    <property type="entry name" value="PRTase-like"/>
</dbReference>
<comment type="caution">
    <text evidence="1">The sequence shown here is derived from an EMBL/GenBank/DDBJ whole genome shotgun (WGS) entry which is preliminary data.</text>
</comment>
<dbReference type="Proteomes" id="UP001499910">
    <property type="component" value="Unassembled WGS sequence"/>
</dbReference>
<dbReference type="Gene3D" id="3.40.50.2020">
    <property type="match status" value="1"/>
</dbReference>
<keyword evidence="2" id="KW-1185">Reference proteome</keyword>
<dbReference type="RefSeq" id="WP_259555169.1">
    <property type="nucleotide sequence ID" value="NZ_BAABHW010000009.1"/>
</dbReference>